<dbReference type="PANTHER" id="PTHR43657">
    <property type="entry name" value="TRYPTOPHAN RNA-BINDING ATTENUATOR PROTEIN-LIKE PROTEIN"/>
    <property type="match status" value="1"/>
</dbReference>
<reference evidence="1" key="2">
    <citation type="submission" date="2021-04" db="EMBL/GenBank/DDBJ databases">
        <title>Draft genome assembly of strain Phenylobacterium sp. 20VBR1 using MiniION and Illumina platforms.</title>
        <authorList>
            <person name="Thomas F.A."/>
            <person name="Krishnan K.P."/>
            <person name="Sinha R.K."/>
        </authorList>
    </citation>
    <scope>NUCLEOTIDE SEQUENCE</scope>
    <source>
        <strain evidence="1">20VBR1</strain>
    </source>
</reference>
<protein>
    <submittedName>
        <fullName evidence="1">TIGR00266 family protein</fullName>
    </submittedName>
</protein>
<dbReference type="Gene3D" id="3.60.160.10">
    <property type="entry name" value="Mitochondrial biogenesis AIM24"/>
    <property type="match status" value="1"/>
</dbReference>
<dbReference type="InterPro" id="IPR002838">
    <property type="entry name" value="AIM24"/>
</dbReference>
<name>A0A941HXD9_9CAUL</name>
<evidence type="ECO:0000313" key="1">
    <source>
        <dbReference type="EMBL" id="MBR7620793.1"/>
    </source>
</evidence>
<accession>A0A941HXD9</accession>
<evidence type="ECO:0000313" key="2">
    <source>
        <dbReference type="EMBL" id="QQZ49567.1"/>
    </source>
</evidence>
<sequence length="256" mass="26490">MRYEISGTVMQTVGIDLAPGETIYSQTAAMAWMTDGIRMHTNTGGGLFAGLKRSLTGGSFFITEFSADRGEGHVAFAPRFPGSILARHLAPGESLICRRETFLCAETSVSLELAWQQRIGSGFFGGAGFILQKVTGPGVVFLDLSGEVVTKTLAPGERLLVHAGHVGVHEPSVSFDIQMVPGFRNILFGGEGLFLASLTGPGEVHLQSMPILNLAEAIAQYLPSGEGSGGRTVAGLAGAGILGSIIGGVLGGDGDA</sequence>
<proteinExistence type="predicted"/>
<dbReference type="NCBIfam" id="TIGR00266">
    <property type="entry name" value="TIGR00266 family protein"/>
    <property type="match status" value="1"/>
</dbReference>
<dbReference type="SUPFAM" id="SSF51219">
    <property type="entry name" value="TRAP-like"/>
    <property type="match status" value="1"/>
</dbReference>
<dbReference type="InterPro" id="IPR036983">
    <property type="entry name" value="AIM24_sf"/>
</dbReference>
<keyword evidence="3" id="KW-1185">Reference proteome</keyword>
<dbReference type="EMBL" id="CP068570">
    <property type="protein sequence ID" value="QQZ49567.1"/>
    <property type="molecule type" value="Genomic_DNA"/>
</dbReference>
<dbReference type="PANTHER" id="PTHR43657:SF1">
    <property type="entry name" value="ALTERED INHERITANCE OF MITOCHONDRIA PROTEIN 24, MITOCHONDRIAL"/>
    <property type="match status" value="1"/>
</dbReference>
<gene>
    <name evidence="1" type="ORF">JKL49_15470</name>
    <name evidence="2" type="ORF">JKL49_21915</name>
</gene>
<dbReference type="Proteomes" id="UP000622580">
    <property type="component" value="Unassembled WGS sequence"/>
</dbReference>
<dbReference type="EMBL" id="JAGSGD010000001">
    <property type="protein sequence ID" value="MBR7620793.1"/>
    <property type="molecule type" value="Genomic_DNA"/>
</dbReference>
<dbReference type="RefSeq" id="WP_215341517.1">
    <property type="nucleotide sequence ID" value="NZ_JAGSGD010000001.1"/>
</dbReference>
<evidence type="ECO:0000313" key="3">
    <source>
        <dbReference type="Proteomes" id="UP000622580"/>
    </source>
</evidence>
<reference evidence="2" key="1">
    <citation type="submission" date="2021-01" db="EMBL/GenBank/DDBJ databases">
        <title>Genome sequence of Phenylobacterium sp. 20VBR1 isolated from a valley glaceir, Ny-Alesund, Svalbard.</title>
        <authorList>
            <person name="Thomas F.A."/>
            <person name="Krishnan K.P."/>
            <person name="Sinha R.K."/>
        </authorList>
    </citation>
    <scope>NUCLEOTIDE SEQUENCE</scope>
    <source>
        <strain evidence="2">20VBR1</strain>
    </source>
</reference>
<dbReference type="Pfam" id="PF01987">
    <property type="entry name" value="AIM24"/>
    <property type="match status" value="1"/>
</dbReference>
<dbReference type="AlphaFoldDB" id="A0A941HXD9"/>
<dbReference type="InterPro" id="IPR016031">
    <property type="entry name" value="Trp_RNA-bd_attenuator-like_dom"/>
</dbReference>
<organism evidence="1 3">
    <name type="scientific">Phenylobacterium glaciei</name>
    <dbReference type="NCBI Taxonomy" id="2803784"/>
    <lineage>
        <taxon>Bacteria</taxon>
        <taxon>Pseudomonadati</taxon>
        <taxon>Pseudomonadota</taxon>
        <taxon>Alphaproteobacteria</taxon>
        <taxon>Caulobacterales</taxon>
        <taxon>Caulobacteraceae</taxon>
        <taxon>Phenylobacterium</taxon>
    </lineage>
</organism>